<name>A0A7X0X3D6_LISSE</name>
<dbReference type="EMBL" id="JAARRG010000008">
    <property type="protein sequence ID" value="MBC1486772.1"/>
    <property type="molecule type" value="Genomic_DNA"/>
</dbReference>
<feature type="domain" description="Peptidase M56" evidence="2">
    <location>
        <begin position="7"/>
        <end position="296"/>
    </location>
</feature>
<keyword evidence="1" id="KW-1133">Transmembrane helix</keyword>
<dbReference type="RefSeq" id="WP_185383935.1">
    <property type="nucleotide sequence ID" value="NZ_JAARRG010000008.1"/>
</dbReference>
<proteinExistence type="predicted"/>
<organism evidence="3 4">
    <name type="scientific">Listeria seeligeri</name>
    <dbReference type="NCBI Taxonomy" id="1640"/>
    <lineage>
        <taxon>Bacteria</taxon>
        <taxon>Bacillati</taxon>
        <taxon>Bacillota</taxon>
        <taxon>Bacilli</taxon>
        <taxon>Bacillales</taxon>
        <taxon>Listeriaceae</taxon>
        <taxon>Listeria</taxon>
    </lineage>
</organism>
<accession>A0A7X0X3D6</accession>
<feature type="transmembrane region" description="Helical" evidence="1">
    <location>
        <begin position="40"/>
        <end position="61"/>
    </location>
</feature>
<evidence type="ECO:0000313" key="3">
    <source>
        <dbReference type="EMBL" id="MBC1486772.1"/>
    </source>
</evidence>
<sequence>MNELLKIILSMALTSLVLIPFVWGFGRIFNRFLSKRKKYYLWLVVYLFLTVPFSLFFLLPYKNSDFMWLNRTGFEGVTSIVMDGNGVSMERDAKITFWMTLLDYLWLIWLIIFLLIFIYRIASYRNFKKYVFSGAQNVENINQLNMLAEISESLKIKKPVELLVNPLISSPIFIGLKKQVIILPDKSYSEKELKFIFRHELVHCKRKDMFYVWAAQFYTCVYWFNPFVYLMNKRIQKDRELACDEAVLNAIFANEFLGYGDTLLSSLTKAGNYKEAHVSVSLHENAKALKERLEFIANYKKTTKPLKFILPIFLIVFCSIGITLSAYQAEILVKEKQKGIVIKKEW</sequence>
<dbReference type="InterPro" id="IPR052173">
    <property type="entry name" value="Beta-lactam_resp_regulator"/>
</dbReference>
<feature type="transmembrane region" description="Helical" evidence="1">
    <location>
        <begin position="308"/>
        <end position="327"/>
    </location>
</feature>
<dbReference type="AlphaFoldDB" id="A0A7X0X3D6"/>
<dbReference type="PANTHER" id="PTHR34978:SF3">
    <property type="entry name" value="SLR0241 PROTEIN"/>
    <property type="match status" value="1"/>
</dbReference>
<comment type="caution">
    <text evidence="3">The sequence shown here is derived from an EMBL/GenBank/DDBJ whole genome shotgun (WGS) entry which is preliminary data.</text>
</comment>
<keyword evidence="1" id="KW-0472">Membrane</keyword>
<reference evidence="3 4" key="1">
    <citation type="submission" date="2020-03" db="EMBL/GenBank/DDBJ databases">
        <title>Soil Listeria distribution.</title>
        <authorList>
            <person name="Liao J."/>
            <person name="Wiedmann M."/>
        </authorList>
    </citation>
    <scope>NUCLEOTIDE SEQUENCE [LARGE SCALE GENOMIC DNA]</scope>
    <source>
        <strain evidence="3 4">FSL L7-1560</strain>
    </source>
</reference>
<feature type="transmembrane region" description="Helical" evidence="1">
    <location>
        <begin position="210"/>
        <end position="231"/>
    </location>
</feature>
<protein>
    <submittedName>
        <fullName evidence="3">Peptidase M56</fullName>
    </submittedName>
</protein>
<keyword evidence="1" id="KW-0812">Transmembrane</keyword>
<dbReference type="InterPro" id="IPR008756">
    <property type="entry name" value="Peptidase_M56"/>
</dbReference>
<evidence type="ECO:0000259" key="2">
    <source>
        <dbReference type="Pfam" id="PF05569"/>
    </source>
</evidence>
<feature type="transmembrane region" description="Helical" evidence="1">
    <location>
        <begin position="104"/>
        <end position="122"/>
    </location>
</feature>
<dbReference type="PANTHER" id="PTHR34978">
    <property type="entry name" value="POSSIBLE SENSOR-TRANSDUCER PROTEIN BLAR"/>
    <property type="match status" value="1"/>
</dbReference>
<dbReference type="Proteomes" id="UP000523362">
    <property type="component" value="Unassembled WGS sequence"/>
</dbReference>
<gene>
    <name evidence="3" type="ORF">HB897_11100</name>
</gene>
<evidence type="ECO:0000313" key="4">
    <source>
        <dbReference type="Proteomes" id="UP000523362"/>
    </source>
</evidence>
<evidence type="ECO:0000256" key="1">
    <source>
        <dbReference type="SAM" id="Phobius"/>
    </source>
</evidence>
<feature type="transmembrane region" description="Helical" evidence="1">
    <location>
        <begin position="6"/>
        <end position="28"/>
    </location>
</feature>
<dbReference type="Pfam" id="PF05569">
    <property type="entry name" value="Peptidase_M56"/>
    <property type="match status" value="1"/>
</dbReference>
<dbReference type="CDD" id="cd07341">
    <property type="entry name" value="M56_BlaR1_MecR1_like"/>
    <property type="match status" value="1"/>
</dbReference>